<sequence>MIRSFKGILPHVLVVLGFVVISLAYFSPVLQGKEIFQSDIVQYIGMSKQQNDFRAATGEEPYWTDAAFGGMPTYQLGAHYPHNYIKKIDSVLRFLPRPADYLFIYFIGFYILLLVLKLDYKLAFLGALAFGFSTYLIIILGVGHNAKAHAIAYMPMVLAGILLCFRSKYIGGFLLLAIAMALEIGANHFQMTYYLLLLVIVLGIVYLIEAYKHKQLPNYFKALGVMVLAVVLAIGANATNLMATQEYTAFSTRGDTGLGIGPDGKTKTDSGLNYDYITEYSYGKLESFNLFIPRFMGGSNSEKLDKDSEMYAQLIKMGASPSQALDFAQNAPMYWGDQPFVGAPAYLGATVLFLFVLALFLVKGRLKWWIVGGALLALFLSWGKNFAFLTQFFIDFVPLYNKFRAVSSIQVIIELCIPILAVFGLYRVFHDFEKKKEKEHALKWATIISGGVALFFLLLKSTLFDFSGANDGTYLQQMGAEFVRALKNDRKSIFSADAIRSLIFVLLSAGLIWLYLKEKASKNLIIGGFVILILVDLVGVDKRYVNSDDFVSARQMNQPFQQSSADAQILQDKGHYRVFDLVENPFNTGKTSYFHNSIGGYHAAKPGRMQDLYDFYISKNNMDILNMLNVKYFIVPTKDGVIAQQNPETYGNAWFVNSIKYVSNADEEITSLGETDLSKVAILNSEYKKLMPTSIQTDTTTIKLIEQQPNRLVYRTNSTQDQLAVFSEMYYKDGWNAYVDGNAVPHFRANYVLRSMLVPKGAHTITFEFEPQVIKTGSNIALASSIILGLLLLGGLFFTFKNKKE</sequence>
<feature type="transmembrane region" description="Helical" evidence="1">
    <location>
        <begin position="523"/>
        <end position="540"/>
    </location>
</feature>
<feature type="transmembrane region" description="Helical" evidence="1">
    <location>
        <begin position="498"/>
        <end position="516"/>
    </location>
</feature>
<feature type="transmembrane region" description="Helical" evidence="1">
    <location>
        <begin position="369"/>
        <end position="394"/>
    </location>
</feature>
<proteinExistence type="predicted"/>
<organism evidence="2 3">
    <name type="scientific">Gillisia lutea</name>
    <dbReference type="NCBI Taxonomy" id="2909668"/>
    <lineage>
        <taxon>Bacteria</taxon>
        <taxon>Pseudomonadati</taxon>
        <taxon>Bacteroidota</taxon>
        <taxon>Flavobacteriia</taxon>
        <taxon>Flavobacteriales</taxon>
        <taxon>Flavobacteriaceae</taxon>
        <taxon>Gillisia</taxon>
    </lineage>
</organism>
<keyword evidence="1" id="KW-0812">Transmembrane</keyword>
<keyword evidence="3" id="KW-1185">Reference proteome</keyword>
<feature type="transmembrane region" description="Helical" evidence="1">
    <location>
        <begin position="148"/>
        <end position="165"/>
    </location>
</feature>
<feature type="transmembrane region" description="Helical" evidence="1">
    <location>
        <begin position="406"/>
        <end position="429"/>
    </location>
</feature>
<protein>
    <submittedName>
        <fullName evidence="2">YfhO family protein</fullName>
    </submittedName>
</protein>
<dbReference type="Pfam" id="PF09586">
    <property type="entry name" value="YfhO"/>
    <property type="match status" value="1"/>
</dbReference>
<feature type="transmembrane region" description="Helical" evidence="1">
    <location>
        <begin position="192"/>
        <end position="211"/>
    </location>
</feature>
<dbReference type="PANTHER" id="PTHR38454">
    <property type="entry name" value="INTEGRAL MEMBRANE PROTEIN-RELATED"/>
    <property type="match status" value="1"/>
</dbReference>
<feature type="transmembrane region" description="Helical" evidence="1">
    <location>
        <begin position="123"/>
        <end position="142"/>
    </location>
</feature>
<feature type="transmembrane region" description="Helical" evidence="1">
    <location>
        <begin position="170"/>
        <end position="186"/>
    </location>
</feature>
<accession>A0ABS9EF26</accession>
<dbReference type="PANTHER" id="PTHR38454:SF1">
    <property type="entry name" value="INTEGRAL MEMBRANE PROTEIN"/>
    <property type="match status" value="1"/>
</dbReference>
<name>A0ABS9EF26_9FLAO</name>
<comment type="caution">
    <text evidence="2">The sequence shown here is derived from an EMBL/GenBank/DDBJ whole genome shotgun (WGS) entry which is preliminary data.</text>
</comment>
<feature type="transmembrane region" description="Helical" evidence="1">
    <location>
        <begin position="223"/>
        <end position="243"/>
    </location>
</feature>
<feature type="transmembrane region" description="Helical" evidence="1">
    <location>
        <begin position="7"/>
        <end position="26"/>
    </location>
</feature>
<keyword evidence="1" id="KW-0472">Membrane</keyword>
<feature type="transmembrane region" description="Helical" evidence="1">
    <location>
        <begin position="343"/>
        <end position="362"/>
    </location>
</feature>
<reference evidence="2" key="1">
    <citation type="submission" date="2022-01" db="EMBL/GenBank/DDBJ databases">
        <title>Gillisia lutea sp. nov., isolated from marine plastic residues from the Malvarosa beach (Valencia, Spain).</title>
        <authorList>
            <person name="Vidal-Verdu A."/>
            <person name="Molina-Menor E."/>
            <person name="Satari L."/>
            <person name="Pascual J."/>
            <person name="Pereto J."/>
            <person name="Porcar M."/>
        </authorList>
    </citation>
    <scope>NUCLEOTIDE SEQUENCE</scope>
    <source>
        <strain evidence="2">M10.2A</strain>
    </source>
</reference>
<feature type="transmembrane region" description="Helical" evidence="1">
    <location>
        <begin position="780"/>
        <end position="800"/>
    </location>
</feature>
<dbReference type="InterPro" id="IPR018580">
    <property type="entry name" value="Uncharacterised_YfhO"/>
</dbReference>
<gene>
    <name evidence="2" type="ORF">L1I30_07370</name>
</gene>
<dbReference type="RefSeq" id="WP_236133633.1">
    <property type="nucleotide sequence ID" value="NZ_JAKGTH010000008.1"/>
</dbReference>
<feature type="transmembrane region" description="Helical" evidence="1">
    <location>
        <begin position="99"/>
        <end position="116"/>
    </location>
</feature>
<feature type="transmembrane region" description="Helical" evidence="1">
    <location>
        <begin position="441"/>
        <end position="459"/>
    </location>
</feature>
<evidence type="ECO:0000256" key="1">
    <source>
        <dbReference type="SAM" id="Phobius"/>
    </source>
</evidence>
<evidence type="ECO:0000313" key="3">
    <source>
        <dbReference type="Proteomes" id="UP001179363"/>
    </source>
</evidence>
<dbReference type="EMBL" id="JAKGTH010000008">
    <property type="protein sequence ID" value="MCF4101479.1"/>
    <property type="molecule type" value="Genomic_DNA"/>
</dbReference>
<evidence type="ECO:0000313" key="2">
    <source>
        <dbReference type="EMBL" id="MCF4101479.1"/>
    </source>
</evidence>
<keyword evidence="1" id="KW-1133">Transmembrane helix</keyword>
<dbReference type="Proteomes" id="UP001179363">
    <property type="component" value="Unassembled WGS sequence"/>
</dbReference>